<accession>A0A2L0EQ76</accession>
<dbReference type="EMBL" id="CP012673">
    <property type="protein sequence ID" value="AUX41457.1"/>
    <property type="molecule type" value="Genomic_DNA"/>
</dbReference>
<feature type="chain" id="PRO_5014824011" description="Secreted protein" evidence="2">
    <location>
        <begin position="24"/>
        <end position="398"/>
    </location>
</feature>
<dbReference type="Proteomes" id="UP000238348">
    <property type="component" value="Chromosome"/>
</dbReference>
<feature type="signal peptide" evidence="2">
    <location>
        <begin position="1"/>
        <end position="23"/>
    </location>
</feature>
<evidence type="ECO:0008006" key="5">
    <source>
        <dbReference type="Google" id="ProtNLM"/>
    </source>
</evidence>
<evidence type="ECO:0000313" key="3">
    <source>
        <dbReference type="EMBL" id="AUX41457.1"/>
    </source>
</evidence>
<protein>
    <recommendedName>
        <fullName evidence="5">Secreted protein</fullName>
    </recommendedName>
</protein>
<feature type="compositionally biased region" description="Gly residues" evidence="1">
    <location>
        <begin position="40"/>
        <end position="79"/>
    </location>
</feature>
<organism evidence="3 4">
    <name type="scientific">Sorangium cellulosum</name>
    <name type="common">Polyangium cellulosum</name>
    <dbReference type="NCBI Taxonomy" id="56"/>
    <lineage>
        <taxon>Bacteria</taxon>
        <taxon>Pseudomonadati</taxon>
        <taxon>Myxococcota</taxon>
        <taxon>Polyangia</taxon>
        <taxon>Polyangiales</taxon>
        <taxon>Polyangiaceae</taxon>
        <taxon>Sorangium</taxon>
    </lineage>
</organism>
<dbReference type="RefSeq" id="WP_159396907.1">
    <property type="nucleotide sequence ID" value="NZ_CP012673.1"/>
</dbReference>
<keyword evidence="2" id="KW-0732">Signal</keyword>
<reference evidence="3 4" key="1">
    <citation type="submission" date="2015-09" db="EMBL/GenBank/DDBJ databases">
        <title>Sorangium comparison.</title>
        <authorList>
            <person name="Zaburannyi N."/>
            <person name="Bunk B."/>
            <person name="Overmann J."/>
            <person name="Mueller R."/>
        </authorList>
    </citation>
    <scope>NUCLEOTIDE SEQUENCE [LARGE SCALE GENOMIC DNA]</scope>
    <source>
        <strain evidence="3 4">So ce26</strain>
    </source>
</reference>
<feature type="compositionally biased region" description="Low complexity" evidence="1">
    <location>
        <begin position="30"/>
        <end position="39"/>
    </location>
</feature>
<dbReference type="OrthoDB" id="5515860at2"/>
<proteinExistence type="predicted"/>
<sequence>MRSRDVGLLGLGAFCAMALSINAGGCQAEGGSNPPAGPTGTTGAGAGTAGTSSGEGGGGGLPETTGTGTGGGGAGGGGAAPRVVTIQEVTMGTVTDGIVEVKGAVAMSPKFLVSKSSAGRCTYGVYLSAPGLTETEAYSGILAVDRGNDATTGTDDELYCAKLGEEPAGGEIPDDVMPGDVLDITGETSYFLLNFCGADECGDLDCNDQERACYADEAMCADREHRCWEDCGDDPLPYVESKTPQRQLAYLSKMTKVGEAPVPKPHLLSSQEAASLSASADGSFHDRWGGVKVRVSNVTAVPWSQGNVVNFGNILADLDQDAGSATLQVGNNVYYHGYAPAEDACHKGPTFSDVTTTWEHIDGFSTLDGCIWTLQAVDPCADFSPASELCGTRTNCYE</sequence>
<evidence type="ECO:0000256" key="2">
    <source>
        <dbReference type="SAM" id="SignalP"/>
    </source>
</evidence>
<evidence type="ECO:0000313" key="4">
    <source>
        <dbReference type="Proteomes" id="UP000238348"/>
    </source>
</evidence>
<name>A0A2L0EQ76_SORCE</name>
<feature type="region of interest" description="Disordered" evidence="1">
    <location>
        <begin position="29"/>
        <end position="79"/>
    </location>
</feature>
<evidence type="ECO:0000256" key="1">
    <source>
        <dbReference type="SAM" id="MobiDB-lite"/>
    </source>
</evidence>
<gene>
    <name evidence="3" type="ORF">SOCE26_028690</name>
</gene>
<dbReference type="AlphaFoldDB" id="A0A2L0EQ76"/>